<dbReference type="InterPro" id="IPR000073">
    <property type="entry name" value="AB_hydrolase_1"/>
</dbReference>
<dbReference type="EMBL" id="BJNH01000009">
    <property type="protein sequence ID" value="GEC23758.1"/>
    <property type="molecule type" value="Genomic_DNA"/>
</dbReference>
<dbReference type="Pfam" id="PF00561">
    <property type="entry name" value="Abhydrolase_1"/>
    <property type="match status" value="1"/>
</dbReference>
<dbReference type="InterPro" id="IPR029058">
    <property type="entry name" value="AB_hydrolase_fold"/>
</dbReference>
<dbReference type="SUPFAM" id="SSF53474">
    <property type="entry name" value="alpha/beta-Hydrolases"/>
    <property type="match status" value="1"/>
</dbReference>
<proteinExistence type="predicted"/>
<keyword evidence="3" id="KW-0378">Hydrolase</keyword>
<protein>
    <submittedName>
        <fullName evidence="3">Alpha/beta hydrolase</fullName>
    </submittedName>
</protein>
<dbReference type="Gene3D" id="3.40.50.1820">
    <property type="entry name" value="alpha/beta hydrolase"/>
    <property type="match status" value="1"/>
</dbReference>
<reference evidence="3 4" key="1">
    <citation type="submission" date="2019-06" db="EMBL/GenBank/DDBJ databases">
        <title>Whole genome shotgun sequence of Pseudonocardia saturnea NBRC 14499.</title>
        <authorList>
            <person name="Hosoyama A."/>
            <person name="Uohara A."/>
            <person name="Ohji S."/>
            <person name="Ichikawa N."/>
        </authorList>
    </citation>
    <scope>NUCLEOTIDE SEQUENCE [LARGE SCALE GENOMIC DNA]</scope>
    <source>
        <strain evidence="3 4">NBRC 14499</strain>
    </source>
</reference>
<dbReference type="GO" id="GO:0016787">
    <property type="term" value="F:hydrolase activity"/>
    <property type="evidence" value="ECO:0007669"/>
    <property type="project" value="UniProtKB-KW"/>
</dbReference>
<evidence type="ECO:0000256" key="1">
    <source>
        <dbReference type="SAM" id="MobiDB-lite"/>
    </source>
</evidence>
<gene>
    <name evidence="3" type="ORF">PSA01_07870</name>
</gene>
<evidence type="ECO:0000313" key="3">
    <source>
        <dbReference type="EMBL" id="GEC23758.1"/>
    </source>
</evidence>
<evidence type="ECO:0000259" key="2">
    <source>
        <dbReference type="Pfam" id="PF00561"/>
    </source>
</evidence>
<dbReference type="InterPro" id="IPR050228">
    <property type="entry name" value="Carboxylesterase_BioH"/>
</dbReference>
<keyword evidence="4" id="KW-1185">Reference proteome</keyword>
<name>A0ABQ0RTI1_9PSEU</name>
<feature type="domain" description="AB hydrolase-1" evidence="2">
    <location>
        <begin position="36"/>
        <end position="137"/>
    </location>
</feature>
<dbReference type="PRINTS" id="PR00412">
    <property type="entry name" value="EPOXHYDRLASE"/>
</dbReference>
<dbReference type="PRINTS" id="PR00111">
    <property type="entry name" value="ABHYDROLASE"/>
</dbReference>
<comment type="caution">
    <text evidence="3">The sequence shown here is derived from an EMBL/GenBank/DDBJ whole genome shotgun (WGS) entry which is preliminary data.</text>
</comment>
<dbReference type="InterPro" id="IPR000639">
    <property type="entry name" value="Epox_hydrolase-like"/>
</dbReference>
<dbReference type="PANTHER" id="PTHR43194">
    <property type="entry name" value="HYDROLASE ALPHA/BETA FOLD FAMILY"/>
    <property type="match status" value="1"/>
</dbReference>
<dbReference type="PANTHER" id="PTHR43194:SF2">
    <property type="entry name" value="PEROXISOMAL MEMBRANE PROTEIN LPX1"/>
    <property type="match status" value="1"/>
</dbReference>
<feature type="region of interest" description="Disordered" evidence="1">
    <location>
        <begin position="284"/>
        <end position="303"/>
    </location>
</feature>
<evidence type="ECO:0000313" key="4">
    <source>
        <dbReference type="Proteomes" id="UP000320693"/>
    </source>
</evidence>
<sequence>MAMTSTPNSRTPGSGLVDAGDDVRIHYEERGTGDTVLLVHAGLYGDWFAPLLREPALDGHRVVRTHRAGYGASPRVDRHLTIADHARHCAAVLDRLGADRAWIVGHSSGGIIALQAALDRPDLVAGLILIEPAPSPSGPEGADLGERVVGPALAALGTDGVAAAATIFLDGVCGEHWASLPVLRNGDGARAQLMSDAAHFFDDEIRAAMEWHLDPGDAATLARPVLIVHGARSPERTGAYAETAALLRDMLPDARCVELADLGHAMPLEDPAVVAELVRATVAGGSGAAPRPSRLGTHRAEPH</sequence>
<accession>A0ABQ0RTI1</accession>
<dbReference type="Proteomes" id="UP000320693">
    <property type="component" value="Unassembled WGS sequence"/>
</dbReference>
<organism evidence="3 4">
    <name type="scientific">Pseudonocardia saturnea</name>
    <dbReference type="NCBI Taxonomy" id="33909"/>
    <lineage>
        <taxon>Bacteria</taxon>
        <taxon>Bacillati</taxon>
        <taxon>Actinomycetota</taxon>
        <taxon>Actinomycetes</taxon>
        <taxon>Pseudonocardiales</taxon>
        <taxon>Pseudonocardiaceae</taxon>
        <taxon>Pseudonocardia</taxon>
    </lineage>
</organism>